<dbReference type="Pfam" id="PF00566">
    <property type="entry name" value="RabGAP-TBC"/>
    <property type="match status" value="1"/>
</dbReference>
<dbReference type="eggNOG" id="KOG2058">
    <property type="taxonomic scope" value="Eukaryota"/>
</dbReference>
<feature type="coiled-coil region" evidence="1">
    <location>
        <begin position="300"/>
        <end position="327"/>
    </location>
</feature>
<dbReference type="InterPro" id="IPR000195">
    <property type="entry name" value="Rab-GAP-TBC_dom"/>
</dbReference>
<dbReference type="PANTHER" id="PTHR47219:SF20">
    <property type="entry name" value="TBC1 DOMAIN FAMILY MEMBER 2B"/>
    <property type="match status" value="1"/>
</dbReference>
<dbReference type="SMART" id="SM00164">
    <property type="entry name" value="TBC"/>
    <property type="match status" value="1"/>
</dbReference>
<reference evidence="5" key="1">
    <citation type="submission" date="2012-12" db="EMBL/GenBank/DDBJ databases">
        <authorList>
            <person name="Hellsten U."/>
            <person name="Grimwood J."/>
            <person name="Chapman J.A."/>
            <person name="Shapiro H."/>
            <person name="Aerts A."/>
            <person name="Otillar R.P."/>
            <person name="Terry A.Y."/>
            <person name="Boore J.L."/>
            <person name="Simakov O."/>
            <person name="Marletaz F."/>
            <person name="Cho S.-J."/>
            <person name="Edsinger-Gonzales E."/>
            <person name="Havlak P."/>
            <person name="Kuo D.-H."/>
            <person name="Larsson T."/>
            <person name="Lv J."/>
            <person name="Arendt D."/>
            <person name="Savage R."/>
            <person name="Osoegawa K."/>
            <person name="de Jong P."/>
            <person name="Lindberg D.R."/>
            <person name="Seaver E.C."/>
            <person name="Weisblat D.A."/>
            <person name="Putnam N.H."/>
            <person name="Grigoriev I.V."/>
            <person name="Rokhsar D.S."/>
        </authorList>
    </citation>
    <scope>NUCLEOTIDE SEQUENCE</scope>
</reference>
<dbReference type="PROSITE" id="PS50086">
    <property type="entry name" value="TBC_RABGAP"/>
    <property type="match status" value="1"/>
</dbReference>
<evidence type="ECO:0000313" key="5">
    <source>
        <dbReference type="Proteomes" id="UP000015101"/>
    </source>
</evidence>
<gene>
    <name evidence="4" type="primary">20216911</name>
    <name evidence="3" type="ORF">HELRODRAFT_88787</name>
</gene>
<reference evidence="4" key="3">
    <citation type="submission" date="2015-06" db="UniProtKB">
        <authorList>
            <consortium name="EnsemblMetazoa"/>
        </authorList>
    </citation>
    <scope>IDENTIFICATION</scope>
</reference>
<proteinExistence type="predicted"/>
<protein>
    <recommendedName>
        <fullName evidence="2">Rab-GAP TBC domain-containing protein</fullName>
    </recommendedName>
</protein>
<dbReference type="InterPro" id="IPR050302">
    <property type="entry name" value="Rab_GAP_TBC_domain"/>
</dbReference>
<dbReference type="OMA" id="CPRITTH"/>
<dbReference type="OrthoDB" id="294251at2759"/>
<evidence type="ECO:0000256" key="1">
    <source>
        <dbReference type="SAM" id="Coils"/>
    </source>
</evidence>
<dbReference type="FunFam" id="1.10.8.270:FF:000026">
    <property type="entry name" value="TBC (Tre-2/Bub2/Cdc16) domain family"/>
    <property type="match status" value="1"/>
</dbReference>
<dbReference type="PANTHER" id="PTHR47219">
    <property type="entry name" value="RAB GTPASE-ACTIVATING PROTEIN 1-LIKE"/>
    <property type="match status" value="1"/>
</dbReference>
<dbReference type="GO" id="GO:0005096">
    <property type="term" value="F:GTPase activator activity"/>
    <property type="evidence" value="ECO:0000318"/>
    <property type="project" value="GO_Central"/>
</dbReference>
<keyword evidence="5" id="KW-1185">Reference proteome</keyword>
<dbReference type="GO" id="GO:0005737">
    <property type="term" value="C:cytoplasm"/>
    <property type="evidence" value="ECO:0000318"/>
    <property type="project" value="GO_Central"/>
</dbReference>
<accession>T1G764</accession>
<organism evidence="4 5">
    <name type="scientific">Helobdella robusta</name>
    <name type="common">Californian leech</name>
    <dbReference type="NCBI Taxonomy" id="6412"/>
    <lineage>
        <taxon>Eukaryota</taxon>
        <taxon>Metazoa</taxon>
        <taxon>Spiralia</taxon>
        <taxon>Lophotrochozoa</taxon>
        <taxon>Annelida</taxon>
        <taxon>Clitellata</taxon>
        <taxon>Hirudinea</taxon>
        <taxon>Rhynchobdellida</taxon>
        <taxon>Glossiphoniidae</taxon>
        <taxon>Helobdella</taxon>
    </lineage>
</organism>
<dbReference type="EMBL" id="KB097612">
    <property type="protein sequence ID" value="ESN93377.1"/>
    <property type="molecule type" value="Genomic_DNA"/>
</dbReference>
<dbReference type="AlphaFoldDB" id="T1G764"/>
<dbReference type="RefSeq" id="XP_009028439.1">
    <property type="nucleotide sequence ID" value="XM_009030191.1"/>
</dbReference>
<dbReference type="CTD" id="20216911"/>
<dbReference type="Proteomes" id="UP000015101">
    <property type="component" value="Unassembled WGS sequence"/>
</dbReference>
<name>T1G764_HELRO</name>
<dbReference type="KEGG" id="hro:HELRODRAFT_88787"/>
<evidence type="ECO:0000313" key="3">
    <source>
        <dbReference type="EMBL" id="ESN93377.1"/>
    </source>
</evidence>
<keyword evidence="1" id="KW-0175">Coiled coil</keyword>
<dbReference type="Gene3D" id="1.10.472.80">
    <property type="entry name" value="Ypt/Rab-GAP domain of gyp1p, domain 3"/>
    <property type="match status" value="1"/>
</dbReference>
<dbReference type="Gene3D" id="1.10.8.270">
    <property type="entry name" value="putative rabgap domain of human tbc1 domain family member 14 like domains"/>
    <property type="match status" value="1"/>
</dbReference>
<dbReference type="EnsemblMetazoa" id="HelroT88787">
    <property type="protein sequence ID" value="HelroP88787"/>
    <property type="gene ID" value="HelroG88787"/>
</dbReference>
<dbReference type="STRING" id="6412.T1G764"/>
<dbReference type="GeneID" id="20216911"/>
<evidence type="ECO:0000313" key="4">
    <source>
        <dbReference type="EnsemblMetazoa" id="HelroP88787"/>
    </source>
</evidence>
<dbReference type="FunFam" id="1.10.472.80:FF:000018">
    <property type="entry name" value="TBC1 domain family member 2B"/>
    <property type="match status" value="1"/>
</dbReference>
<reference evidence="3 5" key="2">
    <citation type="journal article" date="2013" name="Nature">
        <title>Insights into bilaterian evolution from three spiralian genomes.</title>
        <authorList>
            <person name="Simakov O."/>
            <person name="Marletaz F."/>
            <person name="Cho S.J."/>
            <person name="Edsinger-Gonzales E."/>
            <person name="Havlak P."/>
            <person name="Hellsten U."/>
            <person name="Kuo D.H."/>
            <person name="Larsson T."/>
            <person name="Lv J."/>
            <person name="Arendt D."/>
            <person name="Savage R."/>
            <person name="Osoegawa K."/>
            <person name="de Jong P."/>
            <person name="Grimwood J."/>
            <person name="Chapman J.A."/>
            <person name="Shapiro H."/>
            <person name="Aerts A."/>
            <person name="Otillar R.P."/>
            <person name="Terry A.Y."/>
            <person name="Boore J.L."/>
            <person name="Grigoriev I.V."/>
            <person name="Lindberg D.R."/>
            <person name="Seaver E.C."/>
            <person name="Weisblat D.A."/>
            <person name="Putnam N.H."/>
            <person name="Rokhsar D.S."/>
        </authorList>
    </citation>
    <scope>NUCLEOTIDE SEQUENCE</scope>
</reference>
<dbReference type="InParanoid" id="T1G764"/>
<dbReference type="InterPro" id="IPR035969">
    <property type="entry name" value="Rab-GAP_TBC_sf"/>
</dbReference>
<dbReference type="SUPFAM" id="SSF47923">
    <property type="entry name" value="Ypt/Rab-GAP domain of gyp1p"/>
    <property type="match status" value="2"/>
</dbReference>
<dbReference type="EMBL" id="AMQM01007409">
    <property type="status" value="NOT_ANNOTATED_CDS"/>
    <property type="molecule type" value="Genomic_DNA"/>
</dbReference>
<sequence>QDMNLILKWETMLISLERCLTFKNKETKMMIRDGVPSQFRARLWKVCIDVLIKEYRANASVNSYSGILDMVVNKKVVTPFANQIELDLLRTLPNNKHFSTFTSSKIISLRNILLAFSIHNPDIGYCQQGLNRVGGILLLVLSEEEAFWGLVAMVEVAMPTNYYNRTLMAAHADQRVLKDILADKLPTLSQHFSSLNFEPSLFTFSWFLTIFVDNLPVSTFLRIWDTFLYEGSKVLFRYALAIMKFYECKILSFQTATELNMFIRSMCENLTDVNRLSQIAFNELNPFPMRAIKNKRVQHLSKLKMELVELEKLRQTFQENLRTASDEEDKQEDADSI</sequence>
<dbReference type="GO" id="GO:0005886">
    <property type="term" value="C:plasma membrane"/>
    <property type="evidence" value="ECO:0000318"/>
    <property type="project" value="GO_Central"/>
</dbReference>
<dbReference type="HOGENOM" id="CLU_005350_1_3_1"/>
<feature type="domain" description="Rab-GAP TBC" evidence="2">
    <location>
        <begin position="34"/>
        <end position="231"/>
    </location>
</feature>
<evidence type="ECO:0000259" key="2">
    <source>
        <dbReference type="PROSITE" id="PS50086"/>
    </source>
</evidence>